<evidence type="ECO:0000256" key="1">
    <source>
        <dbReference type="SAM" id="MobiDB-lite"/>
    </source>
</evidence>
<evidence type="ECO:0000313" key="3">
    <source>
        <dbReference type="EMBL" id="KXO07343.1"/>
    </source>
</evidence>
<protein>
    <recommendedName>
        <fullName evidence="5">Secreted protein</fullName>
    </recommendedName>
</protein>
<feature type="signal peptide" evidence="2">
    <location>
        <begin position="1"/>
        <end position="27"/>
    </location>
</feature>
<evidence type="ECO:0008006" key="5">
    <source>
        <dbReference type="Google" id="ProtNLM"/>
    </source>
</evidence>
<comment type="caution">
    <text evidence="3">The sequence shown here is derived from an EMBL/GenBank/DDBJ whole genome shotgun (WGS) entry which is preliminary data.</text>
</comment>
<evidence type="ECO:0000256" key="2">
    <source>
        <dbReference type="SAM" id="SignalP"/>
    </source>
</evidence>
<dbReference type="EMBL" id="LOCO01000024">
    <property type="protein sequence ID" value="KXO07343.1"/>
    <property type="molecule type" value="Genomic_DNA"/>
</dbReference>
<reference evidence="4" key="1">
    <citation type="submission" date="2015-12" db="EMBL/GenBank/DDBJ databases">
        <authorList>
            <person name="Lima A."/>
            <person name="Farahani Zayas N."/>
            <person name="Castro Da Silva M.A."/>
            <person name="Cabral A."/>
            <person name="Pessatti M.L."/>
        </authorList>
    </citation>
    <scope>NUCLEOTIDE SEQUENCE [LARGE SCALE GENOMIC DNA]</scope>
    <source>
        <strain evidence="4">LAMA 842</strain>
    </source>
</reference>
<dbReference type="Proteomes" id="UP000070282">
    <property type="component" value="Unassembled WGS sequence"/>
</dbReference>
<feature type="compositionally biased region" description="Basic and acidic residues" evidence="1">
    <location>
        <begin position="70"/>
        <end position="86"/>
    </location>
</feature>
<dbReference type="PATRIC" id="fig|1306954.6.peg.2001"/>
<dbReference type="AlphaFoldDB" id="A0A137S4I3"/>
<keyword evidence="4" id="KW-1185">Reference proteome</keyword>
<evidence type="ECO:0000313" key="4">
    <source>
        <dbReference type="Proteomes" id="UP000070282"/>
    </source>
</evidence>
<keyword evidence="2" id="KW-0732">Signal</keyword>
<accession>A0A137S4I3</accession>
<gene>
    <name evidence="3" type="ORF">J122_3432</name>
</gene>
<feature type="region of interest" description="Disordered" evidence="1">
    <location>
        <begin position="70"/>
        <end position="93"/>
    </location>
</feature>
<feature type="chain" id="PRO_5007480269" description="Secreted protein" evidence="2">
    <location>
        <begin position="28"/>
        <end position="93"/>
    </location>
</feature>
<sequence length="93" mass="10372">MARKENIIKKAIIAAAVTALFSTMATANSGLADRINEARSYPNKTISAEKPEMICTQNKTNHRNISESALKYEESESGNKDMDHNHSLMKFQN</sequence>
<proteinExistence type="predicted"/>
<name>A0A137S4I3_9GAMM</name>
<organism evidence="3 4">
    <name type="scientific">Marinobacter excellens LAMA 842</name>
    <dbReference type="NCBI Taxonomy" id="1306954"/>
    <lineage>
        <taxon>Bacteria</taxon>
        <taxon>Pseudomonadati</taxon>
        <taxon>Pseudomonadota</taxon>
        <taxon>Gammaproteobacteria</taxon>
        <taxon>Pseudomonadales</taxon>
        <taxon>Marinobacteraceae</taxon>
        <taxon>Marinobacter</taxon>
    </lineage>
</organism>
<dbReference type="RefSeq" id="WP_156471770.1">
    <property type="nucleotide sequence ID" value="NZ_LOCO01000024.1"/>
</dbReference>